<dbReference type="Proteomes" id="UP000185003">
    <property type="component" value="Unassembled WGS sequence"/>
</dbReference>
<organism evidence="2 3">
    <name type="scientific">Chitinophaga niabensis</name>
    <dbReference type="NCBI Taxonomy" id="536979"/>
    <lineage>
        <taxon>Bacteria</taxon>
        <taxon>Pseudomonadati</taxon>
        <taxon>Bacteroidota</taxon>
        <taxon>Chitinophagia</taxon>
        <taxon>Chitinophagales</taxon>
        <taxon>Chitinophagaceae</taxon>
        <taxon>Chitinophaga</taxon>
    </lineage>
</organism>
<reference evidence="2 3" key="1">
    <citation type="submission" date="2016-11" db="EMBL/GenBank/DDBJ databases">
        <authorList>
            <person name="Jaros S."/>
            <person name="Januszkiewicz K."/>
            <person name="Wedrychowicz H."/>
        </authorList>
    </citation>
    <scope>NUCLEOTIDE SEQUENCE [LARGE SCALE GENOMIC DNA]</scope>
    <source>
        <strain evidence="2 3">DSM 24787</strain>
    </source>
</reference>
<keyword evidence="3" id="KW-1185">Reference proteome</keyword>
<accession>A0A1N6DQH6</accession>
<gene>
    <name evidence="2" type="ORF">SAMN04488055_0996</name>
</gene>
<dbReference type="AlphaFoldDB" id="A0A1N6DQH6"/>
<name>A0A1N6DQH6_9BACT</name>
<keyword evidence="1" id="KW-0472">Membrane</keyword>
<dbReference type="EMBL" id="FSRA01000001">
    <property type="protein sequence ID" value="SIN73052.1"/>
    <property type="molecule type" value="Genomic_DNA"/>
</dbReference>
<keyword evidence="1" id="KW-1133">Transmembrane helix</keyword>
<feature type="transmembrane region" description="Helical" evidence="1">
    <location>
        <begin position="40"/>
        <end position="59"/>
    </location>
</feature>
<feature type="transmembrane region" description="Helical" evidence="1">
    <location>
        <begin position="7"/>
        <end position="28"/>
    </location>
</feature>
<evidence type="ECO:0000313" key="2">
    <source>
        <dbReference type="EMBL" id="SIN73052.1"/>
    </source>
</evidence>
<sequence length="100" mass="11563">MPFLLLCIINIALFIVIRYVSLLSAFLLGMGAGDHYKYESYAYLPGTILHLIVLGYYFIKTYKKEEPVLKKYRFVIIFCIISFLSVAGFLHIIPYSIIPF</sequence>
<evidence type="ECO:0000256" key="1">
    <source>
        <dbReference type="SAM" id="Phobius"/>
    </source>
</evidence>
<evidence type="ECO:0000313" key="3">
    <source>
        <dbReference type="Proteomes" id="UP000185003"/>
    </source>
</evidence>
<protein>
    <submittedName>
        <fullName evidence="2">Uncharacterized protein</fullName>
    </submittedName>
</protein>
<feature type="transmembrane region" description="Helical" evidence="1">
    <location>
        <begin position="71"/>
        <end position="93"/>
    </location>
</feature>
<keyword evidence="1" id="KW-0812">Transmembrane</keyword>
<proteinExistence type="predicted"/>